<dbReference type="GO" id="GO:0003700">
    <property type="term" value="F:DNA-binding transcription factor activity"/>
    <property type="evidence" value="ECO:0007669"/>
    <property type="project" value="InterPro"/>
</dbReference>
<evidence type="ECO:0000256" key="1">
    <source>
        <dbReference type="ARBA" id="ARBA00023015"/>
    </source>
</evidence>
<keyword evidence="1" id="KW-0805">Transcription regulation</keyword>
<dbReference type="SUPFAM" id="SSF46689">
    <property type="entry name" value="Homeodomain-like"/>
    <property type="match status" value="2"/>
</dbReference>
<feature type="domain" description="HTH araC/xylS-type" evidence="4">
    <location>
        <begin position="222"/>
        <end position="320"/>
    </location>
</feature>
<name>A0A5Q6RZV1_9ACTN</name>
<dbReference type="InterPro" id="IPR018062">
    <property type="entry name" value="HTH_AraC-typ_CS"/>
</dbReference>
<dbReference type="EMBL" id="VDFQ02000002">
    <property type="protein sequence ID" value="KAA1423621.1"/>
    <property type="molecule type" value="Genomic_DNA"/>
</dbReference>
<protein>
    <submittedName>
        <fullName evidence="5">AraC family transcriptional regulator</fullName>
    </submittedName>
</protein>
<evidence type="ECO:0000259" key="4">
    <source>
        <dbReference type="PROSITE" id="PS01124"/>
    </source>
</evidence>
<dbReference type="Proteomes" id="UP000307768">
    <property type="component" value="Unassembled WGS sequence"/>
</dbReference>
<evidence type="ECO:0000256" key="3">
    <source>
        <dbReference type="ARBA" id="ARBA00023163"/>
    </source>
</evidence>
<gene>
    <name evidence="5" type="ORF">FE697_008510</name>
</gene>
<dbReference type="RefSeq" id="WP_149769140.1">
    <property type="nucleotide sequence ID" value="NZ_VDFQ02000002.1"/>
</dbReference>
<dbReference type="PANTHER" id="PTHR46796:SF13">
    <property type="entry name" value="HTH-TYPE TRANSCRIPTIONAL ACTIVATOR RHAS"/>
    <property type="match status" value="1"/>
</dbReference>
<dbReference type="PANTHER" id="PTHR46796">
    <property type="entry name" value="HTH-TYPE TRANSCRIPTIONAL ACTIVATOR RHAS-RELATED"/>
    <property type="match status" value="1"/>
</dbReference>
<dbReference type="SMART" id="SM00342">
    <property type="entry name" value="HTH_ARAC"/>
    <property type="match status" value="1"/>
</dbReference>
<proteinExistence type="predicted"/>
<evidence type="ECO:0000313" key="5">
    <source>
        <dbReference type="EMBL" id="KAA1423621.1"/>
    </source>
</evidence>
<dbReference type="Pfam" id="PF12833">
    <property type="entry name" value="HTH_18"/>
    <property type="match status" value="1"/>
</dbReference>
<dbReference type="InterPro" id="IPR050204">
    <property type="entry name" value="AraC_XylS_family_regulators"/>
</dbReference>
<keyword evidence="2" id="KW-0238">DNA-binding</keyword>
<keyword evidence="3" id="KW-0804">Transcription</keyword>
<dbReference type="InterPro" id="IPR020449">
    <property type="entry name" value="Tscrpt_reg_AraC-type_HTH"/>
</dbReference>
<dbReference type="PROSITE" id="PS00041">
    <property type="entry name" value="HTH_ARAC_FAMILY_1"/>
    <property type="match status" value="1"/>
</dbReference>
<dbReference type="OrthoDB" id="241790at2"/>
<dbReference type="Pfam" id="PF12852">
    <property type="entry name" value="Cupin_6"/>
    <property type="match status" value="1"/>
</dbReference>
<comment type="caution">
    <text evidence="5">The sequence shown here is derived from an EMBL/GenBank/DDBJ whole genome shotgun (WGS) entry which is preliminary data.</text>
</comment>
<dbReference type="GO" id="GO:0043565">
    <property type="term" value="F:sequence-specific DNA binding"/>
    <property type="evidence" value="ECO:0007669"/>
    <property type="project" value="InterPro"/>
</dbReference>
<evidence type="ECO:0000313" key="6">
    <source>
        <dbReference type="Proteomes" id="UP000307768"/>
    </source>
</evidence>
<dbReference type="AlphaFoldDB" id="A0A5Q6RZV1"/>
<dbReference type="InterPro" id="IPR032783">
    <property type="entry name" value="AraC_lig"/>
</dbReference>
<dbReference type="PROSITE" id="PS01124">
    <property type="entry name" value="HTH_ARAC_FAMILY_2"/>
    <property type="match status" value="1"/>
</dbReference>
<organism evidence="5 6">
    <name type="scientific">Mumia zhuanghuii</name>
    <dbReference type="NCBI Taxonomy" id="2585211"/>
    <lineage>
        <taxon>Bacteria</taxon>
        <taxon>Bacillati</taxon>
        <taxon>Actinomycetota</taxon>
        <taxon>Actinomycetes</taxon>
        <taxon>Propionibacteriales</taxon>
        <taxon>Nocardioidaceae</taxon>
        <taxon>Mumia</taxon>
    </lineage>
</organism>
<reference evidence="5 6" key="1">
    <citation type="submission" date="2019-09" db="EMBL/GenBank/DDBJ databases">
        <title>Mumia zhuanghuii sp. nov. isolated from the intestinal contents of plateau pika (Ochotona curzoniae) in the Qinghai-Tibet plateau of China.</title>
        <authorList>
            <person name="Tian Z."/>
        </authorList>
    </citation>
    <scope>NUCLEOTIDE SEQUENCE [LARGE SCALE GENOMIC DNA]</scope>
    <source>
        <strain evidence="6">350</strain>
    </source>
</reference>
<sequence>MDVLSDVLLAVRLTGAVYFDIEARSPFVAESPPTQVIADRVAADAEHLIGFHVLTSGSCWVEAVDEPEPAELLRAGEMVIFSSGEANILSSAPGMRGQPDLTRYYRPVSEALPFVIDFNGDSSGDRCRIVCGYLACDKGPFNPLLESLPRMVHAPVSDRSWGWMTSLLDAAVAASDERDAGQEAMLAKLSELMFLEALRSHLDDLPPGTRNWVAGLRDREVGAALRLMHGRFAEPWTLEHLAREVGISRSSLAERFSAYIGIPPMTYLARWRLQLASRLLQGGTCTVAQAASAVGYQSESAFNRAFKRQVGVAPGAWRRKDSAT</sequence>
<evidence type="ECO:0000256" key="2">
    <source>
        <dbReference type="ARBA" id="ARBA00023125"/>
    </source>
</evidence>
<accession>A0A5Q6RZV1</accession>
<dbReference type="Gene3D" id="1.10.10.60">
    <property type="entry name" value="Homeodomain-like"/>
    <property type="match status" value="2"/>
</dbReference>
<dbReference type="InterPro" id="IPR009057">
    <property type="entry name" value="Homeodomain-like_sf"/>
</dbReference>
<dbReference type="PRINTS" id="PR00032">
    <property type="entry name" value="HTHARAC"/>
</dbReference>
<dbReference type="InterPro" id="IPR018060">
    <property type="entry name" value="HTH_AraC"/>
</dbReference>